<dbReference type="EMBL" id="CP010725">
    <property type="protein sequence ID" value="AUQ97423.1"/>
    <property type="molecule type" value="Genomic_DNA"/>
</dbReference>
<evidence type="ECO:0000313" key="6">
    <source>
        <dbReference type="EMBL" id="AUQ97423.1"/>
    </source>
</evidence>
<evidence type="ECO:0000256" key="2">
    <source>
        <dbReference type="ARBA" id="ARBA00023125"/>
    </source>
</evidence>
<evidence type="ECO:0000256" key="4">
    <source>
        <dbReference type="PROSITE-ProRule" id="PRU00335"/>
    </source>
</evidence>
<keyword evidence="3" id="KW-0804">Transcription</keyword>
<keyword evidence="1" id="KW-0805">Transcription regulation</keyword>
<dbReference type="GO" id="GO:0003700">
    <property type="term" value="F:DNA-binding transcription factor activity"/>
    <property type="evidence" value="ECO:0007669"/>
    <property type="project" value="TreeGrafter"/>
</dbReference>
<dbReference type="PANTHER" id="PTHR30055:SF234">
    <property type="entry name" value="HTH-TYPE TRANSCRIPTIONAL REGULATOR BETI"/>
    <property type="match status" value="1"/>
</dbReference>
<dbReference type="PRINTS" id="PR00455">
    <property type="entry name" value="HTHTETR"/>
</dbReference>
<dbReference type="Gene3D" id="1.10.357.10">
    <property type="entry name" value="Tetracycline Repressor, domain 2"/>
    <property type="match status" value="1"/>
</dbReference>
<dbReference type="PROSITE" id="PS50977">
    <property type="entry name" value="HTH_TETR_2"/>
    <property type="match status" value="1"/>
</dbReference>
<keyword evidence="2 4" id="KW-0238">DNA-binding</keyword>
<accession>A0A2I7KHF3</accession>
<dbReference type="PANTHER" id="PTHR30055">
    <property type="entry name" value="HTH-TYPE TRANSCRIPTIONAL REGULATOR RUTR"/>
    <property type="match status" value="1"/>
</dbReference>
<name>A0A2I7KHF3_9RHOB</name>
<dbReference type="GO" id="GO:0000976">
    <property type="term" value="F:transcription cis-regulatory region binding"/>
    <property type="evidence" value="ECO:0007669"/>
    <property type="project" value="TreeGrafter"/>
</dbReference>
<dbReference type="Pfam" id="PF00440">
    <property type="entry name" value="TetR_N"/>
    <property type="match status" value="1"/>
</dbReference>
<dbReference type="AlphaFoldDB" id="A0A2I7KHF3"/>
<proteinExistence type="predicted"/>
<evidence type="ECO:0000256" key="3">
    <source>
        <dbReference type="ARBA" id="ARBA00023163"/>
    </source>
</evidence>
<dbReference type="InterPro" id="IPR009057">
    <property type="entry name" value="Homeodomain-like_sf"/>
</dbReference>
<evidence type="ECO:0000256" key="1">
    <source>
        <dbReference type="ARBA" id="ARBA00023015"/>
    </source>
</evidence>
<feature type="domain" description="HTH tetR-type" evidence="5">
    <location>
        <begin position="10"/>
        <end position="70"/>
    </location>
</feature>
<dbReference type="Proteomes" id="UP000236447">
    <property type="component" value="Chromosome"/>
</dbReference>
<protein>
    <submittedName>
        <fullName evidence="6">Putative transcriptional regulator, tetR family</fullName>
    </submittedName>
</protein>
<gene>
    <name evidence="6" type="ORF">PhaeoP88_00005</name>
</gene>
<dbReference type="InterPro" id="IPR050109">
    <property type="entry name" value="HTH-type_TetR-like_transc_reg"/>
</dbReference>
<reference evidence="6 7" key="1">
    <citation type="journal article" date="2017" name="Front. Microbiol.">
        <title>Phaeobacter piscinae sp. nov., a species of the Roseobacter group and potential aquaculture probiont.</title>
        <authorList>
            <person name="Sonnenschein E.C."/>
            <person name="Phippen C.B.W."/>
            <person name="Nielsen K.F."/>
            <person name="Mateiu R.V."/>
            <person name="Melchiorsen J."/>
            <person name="Gram L."/>
            <person name="Overmann J."/>
            <person name="Freese H.M."/>
        </authorList>
    </citation>
    <scope>NUCLEOTIDE SEQUENCE [LARGE SCALE GENOMIC DNA]</scope>
    <source>
        <strain evidence="6 7">P88</strain>
    </source>
</reference>
<feature type="DNA-binding region" description="H-T-H motif" evidence="4">
    <location>
        <begin position="33"/>
        <end position="52"/>
    </location>
</feature>
<sequence>MSRAPQQRRLETRARLLEVAAAQIAASGYSGLRVEDVVAEAGVAKGTLFSHFGDKNGLLAAVIGPRIMAILDDTEALPAPQTLDELIDRLLPVVQFVAQDRVIFDLLLRYSGTTGTETDVVITQSFFRQISLWSGWVTQLQNTGALRQDQPADVLAEGIQAFLNHILALSFCAAHDTSGSFREDLLTYLSPWLVLSSGT</sequence>
<dbReference type="InterPro" id="IPR001647">
    <property type="entry name" value="HTH_TetR"/>
</dbReference>
<evidence type="ECO:0000313" key="7">
    <source>
        <dbReference type="Proteomes" id="UP000236447"/>
    </source>
</evidence>
<evidence type="ECO:0000259" key="5">
    <source>
        <dbReference type="PROSITE" id="PS50977"/>
    </source>
</evidence>
<dbReference type="RefSeq" id="WP_027248254.1">
    <property type="nucleotide sequence ID" value="NZ_CBCSDS010000003.1"/>
</dbReference>
<dbReference type="SUPFAM" id="SSF46689">
    <property type="entry name" value="Homeodomain-like"/>
    <property type="match status" value="1"/>
</dbReference>
<reference evidence="6 7" key="2">
    <citation type="journal article" date="2017" name="Genome Biol. Evol.">
        <title>Trajectories and Drivers of Genome Evolution in Surface-Associated Marine Phaeobacter.</title>
        <authorList>
            <person name="Freese H.M."/>
            <person name="Sikorski J."/>
            <person name="Bunk B."/>
            <person name="Scheuner C."/>
            <person name="Meier-Kolthoff J.P."/>
            <person name="Sproer C."/>
            <person name="Gram L."/>
            <person name="Overmann J."/>
        </authorList>
    </citation>
    <scope>NUCLEOTIDE SEQUENCE [LARGE SCALE GENOMIC DNA]</scope>
    <source>
        <strain evidence="6 7">P88</strain>
    </source>
</reference>
<organism evidence="6 7">
    <name type="scientific">Phaeobacter inhibens</name>
    <dbReference type="NCBI Taxonomy" id="221822"/>
    <lineage>
        <taxon>Bacteria</taxon>
        <taxon>Pseudomonadati</taxon>
        <taxon>Pseudomonadota</taxon>
        <taxon>Alphaproteobacteria</taxon>
        <taxon>Rhodobacterales</taxon>
        <taxon>Roseobacteraceae</taxon>
        <taxon>Phaeobacter</taxon>
    </lineage>
</organism>